<evidence type="ECO:0000256" key="10">
    <source>
        <dbReference type="SAM" id="Phobius"/>
    </source>
</evidence>
<organism evidence="11 12">
    <name type="scientific">Swingsia samuiensis</name>
    <dbReference type="NCBI Taxonomy" id="1293412"/>
    <lineage>
        <taxon>Bacteria</taxon>
        <taxon>Pseudomonadati</taxon>
        <taxon>Pseudomonadota</taxon>
        <taxon>Alphaproteobacteria</taxon>
        <taxon>Acetobacterales</taxon>
        <taxon>Acetobacteraceae</taxon>
        <taxon>Swingsia</taxon>
    </lineage>
</organism>
<dbReference type="NCBIfam" id="TIGR01528">
    <property type="entry name" value="NMN_trans_PnuC"/>
    <property type="match status" value="1"/>
</dbReference>
<dbReference type="KEGG" id="ssam:E3D00_05850"/>
<comment type="function">
    <text evidence="1">Required for nicotinamide riboside transport across the inner membrane.</text>
</comment>
<accession>A0A4Y6UK11</accession>
<evidence type="ECO:0000256" key="8">
    <source>
        <dbReference type="ARBA" id="ARBA00022989"/>
    </source>
</evidence>
<feature type="transmembrane region" description="Helical" evidence="10">
    <location>
        <begin position="86"/>
        <end position="106"/>
    </location>
</feature>
<dbReference type="PANTHER" id="PTHR36122">
    <property type="entry name" value="NICOTINAMIDE RIBOSIDE TRANSPORTER PNUC"/>
    <property type="match status" value="1"/>
</dbReference>
<evidence type="ECO:0000256" key="6">
    <source>
        <dbReference type="ARBA" id="ARBA00022475"/>
    </source>
</evidence>
<reference evidence="11 12" key="1">
    <citation type="submission" date="2019-03" db="EMBL/GenBank/DDBJ databases">
        <title>The complete genome sequence of Swingsia samuiensis NBRC107927(T).</title>
        <authorList>
            <person name="Chua K.-O."/>
            <person name="Chan K.-G."/>
            <person name="See-Too W.-S."/>
        </authorList>
    </citation>
    <scope>NUCLEOTIDE SEQUENCE [LARGE SCALE GENOMIC DNA]</scope>
    <source>
        <strain evidence="11 12">AH83</strain>
    </source>
</reference>
<evidence type="ECO:0000256" key="3">
    <source>
        <dbReference type="ARBA" id="ARBA00006669"/>
    </source>
</evidence>
<dbReference type="Pfam" id="PF04973">
    <property type="entry name" value="NMN_transporter"/>
    <property type="match status" value="1"/>
</dbReference>
<dbReference type="AlphaFoldDB" id="A0A4Y6UK11"/>
<evidence type="ECO:0000313" key="11">
    <source>
        <dbReference type="EMBL" id="QDH17140.1"/>
    </source>
</evidence>
<sequence>MSWTEICAAFLSALGVWLTSKRSILCWPVSFCAAVLYGGIFFNIHLYADTLLQIIFCILIMYGWYNWKEEKNTHLLIHVKSISLSSFIYGNITTLIIGAFWSAYLASYTDDPTPVTDALLSSYSITAQLWAAKRYTINWLAWILIDTAYSILFFSRNLYITSLLYACFVLLACVGYKKWQRAKASSLY</sequence>
<comment type="similarity">
    <text evidence="3">Belongs to the nicotinamide ribonucleoside (NR) uptake permease (TC 4.B.1) family.</text>
</comment>
<comment type="subcellular location">
    <subcellularLocation>
        <location evidence="2">Cell membrane</location>
        <topology evidence="2">Multi-pass membrane protein</topology>
    </subcellularLocation>
</comment>
<evidence type="ECO:0000256" key="9">
    <source>
        <dbReference type="ARBA" id="ARBA00023136"/>
    </source>
</evidence>
<keyword evidence="9 10" id="KW-0472">Membrane</keyword>
<dbReference type="PANTHER" id="PTHR36122:SF2">
    <property type="entry name" value="NICOTINAMIDE RIBOSIDE TRANSPORTER PNUC"/>
    <property type="match status" value="1"/>
</dbReference>
<dbReference type="GO" id="GO:0034257">
    <property type="term" value="F:nicotinamide riboside transmembrane transporter activity"/>
    <property type="evidence" value="ECO:0007669"/>
    <property type="project" value="InterPro"/>
</dbReference>
<gene>
    <name evidence="11" type="ORF">E3D00_05850</name>
</gene>
<evidence type="ECO:0000313" key="12">
    <source>
        <dbReference type="Proteomes" id="UP000316313"/>
    </source>
</evidence>
<dbReference type="EMBL" id="CP038141">
    <property type="protein sequence ID" value="QDH17140.1"/>
    <property type="molecule type" value="Genomic_DNA"/>
</dbReference>
<feature type="transmembrane region" description="Helical" evidence="10">
    <location>
        <begin position="158"/>
        <end position="176"/>
    </location>
</feature>
<dbReference type="OrthoDB" id="9791248at2"/>
<keyword evidence="5" id="KW-0813">Transport</keyword>
<evidence type="ECO:0000256" key="4">
    <source>
        <dbReference type="ARBA" id="ARBA00017522"/>
    </source>
</evidence>
<dbReference type="Proteomes" id="UP000316313">
    <property type="component" value="Chromosome"/>
</dbReference>
<dbReference type="RefSeq" id="WP_141460791.1">
    <property type="nucleotide sequence ID" value="NZ_CP038141.1"/>
</dbReference>
<evidence type="ECO:0000256" key="5">
    <source>
        <dbReference type="ARBA" id="ARBA00022448"/>
    </source>
</evidence>
<feature type="transmembrane region" description="Helical" evidence="10">
    <location>
        <begin position="46"/>
        <end position="65"/>
    </location>
</feature>
<keyword evidence="12" id="KW-1185">Reference proteome</keyword>
<evidence type="ECO:0000256" key="1">
    <source>
        <dbReference type="ARBA" id="ARBA00002672"/>
    </source>
</evidence>
<proteinExistence type="inferred from homology"/>
<keyword evidence="8 10" id="KW-1133">Transmembrane helix</keyword>
<name>A0A4Y6UK11_9PROT</name>
<dbReference type="InterPro" id="IPR006419">
    <property type="entry name" value="NMN_transpt_PnuC"/>
</dbReference>
<keyword evidence="6" id="KW-1003">Cell membrane</keyword>
<evidence type="ECO:0000256" key="7">
    <source>
        <dbReference type="ARBA" id="ARBA00022692"/>
    </source>
</evidence>
<keyword evidence="7 10" id="KW-0812">Transmembrane</keyword>
<dbReference type="GO" id="GO:0005886">
    <property type="term" value="C:plasma membrane"/>
    <property type="evidence" value="ECO:0007669"/>
    <property type="project" value="UniProtKB-SubCell"/>
</dbReference>
<evidence type="ECO:0000256" key="2">
    <source>
        <dbReference type="ARBA" id="ARBA00004651"/>
    </source>
</evidence>
<protein>
    <recommendedName>
        <fullName evidence="4">Nicotinamide riboside transporter PnuC</fullName>
    </recommendedName>
</protein>